<name>A0A927B3F6_9BACT</name>
<evidence type="ECO:0000256" key="1">
    <source>
        <dbReference type="SAM" id="MobiDB-lite"/>
    </source>
</evidence>
<sequence length="72" mass="7329">MLGNPSVVSDAGPEENGDAGAPEGANTGFAEVVNEEGADGSVPEVCAKTVDLNVIVRRRSEISSLKLEANMG</sequence>
<evidence type="ECO:0000313" key="2">
    <source>
        <dbReference type="EMBL" id="MBD2754664.1"/>
    </source>
</evidence>
<evidence type="ECO:0000313" key="3">
    <source>
        <dbReference type="Proteomes" id="UP000653797"/>
    </source>
</evidence>
<gene>
    <name evidence="2" type="ORF">IC230_17285</name>
</gene>
<proteinExistence type="predicted"/>
<accession>A0A927B3F6</accession>
<organism evidence="2 3">
    <name type="scientific">Spirosoma validum</name>
    <dbReference type="NCBI Taxonomy" id="2771355"/>
    <lineage>
        <taxon>Bacteria</taxon>
        <taxon>Pseudomonadati</taxon>
        <taxon>Bacteroidota</taxon>
        <taxon>Cytophagia</taxon>
        <taxon>Cytophagales</taxon>
        <taxon>Cytophagaceae</taxon>
        <taxon>Spirosoma</taxon>
    </lineage>
</organism>
<dbReference type="EMBL" id="JACXAA010000006">
    <property type="protein sequence ID" value="MBD2754664.1"/>
    <property type="molecule type" value="Genomic_DNA"/>
</dbReference>
<feature type="region of interest" description="Disordered" evidence="1">
    <location>
        <begin position="1"/>
        <end position="40"/>
    </location>
</feature>
<reference evidence="2" key="1">
    <citation type="submission" date="2020-09" db="EMBL/GenBank/DDBJ databases">
        <authorList>
            <person name="Kim M.K."/>
        </authorList>
    </citation>
    <scope>NUCLEOTIDE SEQUENCE</scope>
    <source>
        <strain evidence="2">BT704</strain>
    </source>
</reference>
<dbReference type="AlphaFoldDB" id="A0A927B3F6"/>
<dbReference type="RefSeq" id="WP_191040293.1">
    <property type="nucleotide sequence ID" value="NZ_JACXAA010000006.1"/>
</dbReference>
<comment type="caution">
    <text evidence="2">The sequence shown here is derived from an EMBL/GenBank/DDBJ whole genome shotgun (WGS) entry which is preliminary data.</text>
</comment>
<protein>
    <submittedName>
        <fullName evidence="2">Uncharacterized protein</fullName>
    </submittedName>
</protein>
<keyword evidence="3" id="KW-1185">Reference proteome</keyword>
<dbReference type="Proteomes" id="UP000653797">
    <property type="component" value="Unassembled WGS sequence"/>
</dbReference>